<sequence>MIPTIAVLKTKELAGPWEKLYGWLKSTISSASPKLSTSFQNVKDAKVTALAKKGYGLVKNELTSSPSKRKCLQYASANVSNEERSTRIDIVVVPSKQLKWVKKWEAFRDKMQGHPILNVLVGEVNLS</sequence>
<reference evidence="1" key="1">
    <citation type="submission" date="2017-07" db="EMBL/GenBank/DDBJ databases">
        <title>Taro Niue Genome Assembly and Annotation.</title>
        <authorList>
            <person name="Atibalentja N."/>
            <person name="Keating K."/>
            <person name="Fields C.J."/>
        </authorList>
    </citation>
    <scope>NUCLEOTIDE SEQUENCE</scope>
    <source>
        <strain evidence="1">Niue_2</strain>
        <tissue evidence="1">Leaf</tissue>
    </source>
</reference>
<keyword evidence="2" id="KW-1185">Reference proteome</keyword>
<name>A0A843XN55_COLES</name>
<accession>A0A843XN55</accession>
<dbReference type="EMBL" id="NMUH01009984">
    <property type="protein sequence ID" value="MQM20602.1"/>
    <property type="molecule type" value="Genomic_DNA"/>
</dbReference>
<dbReference type="OrthoDB" id="10265990at2759"/>
<evidence type="ECO:0000313" key="2">
    <source>
        <dbReference type="Proteomes" id="UP000652761"/>
    </source>
</evidence>
<proteinExistence type="predicted"/>
<protein>
    <submittedName>
        <fullName evidence="1">Uncharacterized protein</fullName>
    </submittedName>
</protein>
<dbReference type="AlphaFoldDB" id="A0A843XN55"/>
<evidence type="ECO:0000313" key="1">
    <source>
        <dbReference type="EMBL" id="MQM20602.1"/>
    </source>
</evidence>
<organism evidence="1 2">
    <name type="scientific">Colocasia esculenta</name>
    <name type="common">Wild taro</name>
    <name type="synonym">Arum esculentum</name>
    <dbReference type="NCBI Taxonomy" id="4460"/>
    <lineage>
        <taxon>Eukaryota</taxon>
        <taxon>Viridiplantae</taxon>
        <taxon>Streptophyta</taxon>
        <taxon>Embryophyta</taxon>
        <taxon>Tracheophyta</taxon>
        <taxon>Spermatophyta</taxon>
        <taxon>Magnoliopsida</taxon>
        <taxon>Liliopsida</taxon>
        <taxon>Araceae</taxon>
        <taxon>Aroideae</taxon>
        <taxon>Colocasieae</taxon>
        <taxon>Colocasia</taxon>
    </lineage>
</organism>
<comment type="caution">
    <text evidence="1">The sequence shown here is derived from an EMBL/GenBank/DDBJ whole genome shotgun (WGS) entry which is preliminary data.</text>
</comment>
<dbReference type="Proteomes" id="UP000652761">
    <property type="component" value="Unassembled WGS sequence"/>
</dbReference>
<gene>
    <name evidence="1" type="ORF">Taro_053626</name>
</gene>